<protein>
    <submittedName>
        <fullName evidence="1">Uncharacterized protein</fullName>
    </submittedName>
</protein>
<evidence type="ECO:0000313" key="3">
    <source>
        <dbReference type="Proteomes" id="UP000663829"/>
    </source>
</evidence>
<dbReference type="Proteomes" id="UP000681722">
    <property type="component" value="Unassembled WGS sequence"/>
</dbReference>
<keyword evidence="3" id="KW-1185">Reference proteome</keyword>
<dbReference type="InterPro" id="IPR039059">
    <property type="entry name" value="MVP"/>
</dbReference>
<dbReference type="Proteomes" id="UP000663829">
    <property type="component" value="Unassembled WGS sequence"/>
</dbReference>
<accession>A0A815YFJ1</accession>
<evidence type="ECO:0000313" key="1">
    <source>
        <dbReference type="EMBL" id="CAF1570106.1"/>
    </source>
</evidence>
<dbReference type="EMBL" id="CAJOBC010095526">
    <property type="protein sequence ID" value="CAF4433233.1"/>
    <property type="molecule type" value="Genomic_DNA"/>
</dbReference>
<dbReference type="PANTHER" id="PTHR14165">
    <property type="entry name" value="MAJOR VAULT PROTEIN"/>
    <property type="match status" value="1"/>
</dbReference>
<dbReference type="EMBL" id="CAJNOQ010029702">
    <property type="protein sequence ID" value="CAF1570106.1"/>
    <property type="molecule type" value="Genomic_DNA"/>
</dbReference>
<reference evidence="1" key="1">
    <citation type="submission" date="2021-02" db="EMBL/GenBank/DDBJ databases">
        <authorList>
            <person name="Nowell W R."/>
        </authorList>
    </citation>
    <scope>NUCLEOTIDE SEQUENCE</scope>
</reference>
<comment type="caution">
    <text evidence="1">The sequence shown here is derived from an EMBL/GenBank/DDBJ whole genome shotgun (WGS) entry which is preliminary data.</text>
</comment>
<gene>
    <name evidence="1" type="ORF">GPM918_LOCUS40339</name>
    <name evidence="2" type="ORF">SRO942_LOCUS41273</name>
</gene>
<dbReference type="GO" id="GO:0005634">
    <property type="term" value="C:nucleus"/>
    <property type="evidence" value="ECO:0007669"/>
    <property type="project" value="TreeGrafter"/>
</dbReference>
<organism evidence="1 3">
    <name type="scientific">Didymodactylos carnosus</name>
    <dbReference type="NCBI Taxonomy" id="1234261"/>
    <lineage>
        <taxon>Eukaryota</taxon>
        <taxon>Metazoa</taxon>
        <taxon>Spiralia</taxon>
        <taxon>Gnathifera</taxon>
        <taxon>Rotifera</taxon>
        <taxon>Eurotatoria</taxon>
        <taxon>Bdelloidea</taxon>
        <taxon>Philodinida</taxon>
        <taxon>Philodinidae</taxon>
        <taxon>Didymodactylos</taxon>
    </lineage>
</organism>
<dbReference type="GO" id="GO:0005737">
    <property type="term" value="C:cytoplasm"/>
    <property type="evidence" value="ECO:0007669"/>
    <property type="project" value="TreeGrafter"/>
</dbReference>
<proteinExistence type="predicted"/>
<dbReference type="OrthoDB" id="6125719at2759"/>
<dbReference type="PANTHER" id="PTHR14165:SF3">
    <property type="entry name" value="MAJOR VAULT PROTEIN"/>
    <property type="match status" value="1"/>
</dbReference>
<sequence length="81" mass="8454">MSQIEIEKFQQQVEAIGAETIQAIATSGPETQVKLLQALGLQSTLITDGRSPINLMNFGHNLLGGTTGVTTSPSVAVGDDD</sequence>
<dbReference type="AlphaFoldDB" id="A0A815YFJ1"/>
<name>A0A815YFJ1_9BILA</name>
<dbReference type="Gene3D" id="6.20.380.10">
    <property type="match status" value="1"/>
</dbReference>
<evidence type="ECO:0000313" key="2">
    <source>
        <dbReference type="EMBL" id="CAF4433233.1"/>
    </source>
</evidence>